<evidence type="ECO:0000313" key="3">
    <source>
        <dbReference type="Proteomes" id="UP000003438"/>
    </source>
</evidence>
<feature type="transmembrane region" description="Helical" evidence="1">
    <location>
        <begin position="200"/>
        <end position="221"/>
    </location>
</feature>
<feature type="transmembrane region" description="Helical" evidence="1">
    <location>
        <begin position="164"/>
        <end position="188"/>
    </location>
</feature>
<organism evidence="2 3">
    <name type="scientific">Subdoligranulum variabile DSM 15176</name>
    <dbReference type="NCBI Taxonomy" id="411471"/>
    <lineage>
        <taxon>Bacteria</taxon>
        <taxon>Bacillati</taxon>
        <taxon>Bacillota</taxon>
        <taxon>Clostridia</taxon>
        <taxon>Eubacteriales</taxon>
        <taxon>Oscillospiraceae</taxon>
        <taxon>Subdoligranulum</taxon>
    </lineage>
</organism>
<dbReference type="AlphaFoldDB" id="D1PQ73"/>
<proteinExistence type="predicted"/>
<evidence type="ECO:0000256" key="1">
    <source>
        <dbReference type="SAM" id="Phobius"/>
    </source>
</evidence>
<keyword evidence="1" id="KW-1133">Transmembrane helix</keyword>
<dbReference type="EMBL" id="ACBY02000032">
    <property type="protein sequence ID" value="EFB75183.1"/>
    <property type="molecule type" value="Genomic_DNA"/>
</dbReference>
<dbReference type="RefSeq" id="WP_007047903.1">
    <property type="nucleotide sequence ID" value="NZ_GG704770.1"/>
</dbReference>
<sequence length="397" mass="45036">MSLYIVVWGILCLFTVKGAVARESRTARQLAFWFCFLLLAAMLVLRFGQGTDYFSYLDYYYRMPDTGIHVPVPDVHGEIGYQFLTNVFRLLHLPFEAWVALLSVIQMACLLRFLRLYHIDCVLSLLLAVPTLYLTYFVSGLRQGVAVAVFLGILFPLLEKKNYLGFVAGTVLCMLFHGASVAFLAALVAQKIRKISSLQIFTVVAWAAGLFLASPPVQSLIAASDSWAIRYYLQDADMNPAAAAERLLFLVLVTWLYEKLRRLGKTGPVFLLAYRCYLMAMALYGLLICNGTTASRMASMMRYVEIYLLAWALGQMTRFSRYLLTLVLVALQTFMLCKNIQTAIDQGGYRSSVTIRNFPYVSVFNEEEIFAVREIAPELLDHPECRILYARKDIHQL</sequence>
<reference evidence="2" key="1">
    <citation type="submission" date="2009-12" db="EMBL/GenBank/DDBJ databases">
        <authorList>
            <person name="Weinstock G."/>
            <person name="Sodergren E."/>
            <person name="Clifton S."/>
            <person name="Fulton L."/>
            <person name="Fulton B."/>
            <person name="Courtney L."/>
            <person name="Fronick C."/>
            <person name="Harrison M."/>
            <person name="Strong C."/>
            <person name="Farmer C."/>
            <person name="Delahaunty K."/>
            <person name="Markovic C."/>
            <person name="Hall O."/>
            <person name="Minx P."/>
            <person name="Tomlinson C."/>
            <person name="Mitreva M."/>
            <person name="Nelson J."/>
            <person name="Hou S."/>
            <person name="Wollam A."/>
            <person name="Pepin K.H."/>
            <person name="Johnson M."/>
            <person name="Bhonagiri V."/>
            <person name="Nash W.E."/>
            <person name="Warren W."/>
            <person name="Chinwalla A."/>
            <person name="Mardis E.R."/>
            <person name="Wilson R.K."/>
        </authorList>
    </citation>
    <scope>NUCLEOTIDE SEQUENCE [LARGE SCALE GENOMIC DNA]</scope>
    <source>
        <strain evidence="2">DSM 15176</strain>
    </source>
</reference>
<evidence type="ECO:0000313" key="2">
    <source>
        <dbReference type="EMBL" id="EFB75183.1"/>
    </source>
</evidence>
<feature type="transmembrane region" description="Helical" evidence="1">
    <location>
        <begin position="269"/>
        <end position="288"/>
    </location>
</feature>
<keyword evidence="1" id="KW-0812">Transmembrane</keyword>
<feature type="transmembrane region" description="Helical" evidence="1">
    <location>
        <begin position="31"/>
        <end position="48"/>
    </location>
</feature>
<dbReference type="InterPro" id="IPR049458">
    <property type="entry name" value="EpsG-like"/>
</dbReference>
<dbReference type="STRING" id="411471.SUBVAR_06541"/>
<dbReference type="eggNOG" id="ENOG5032WSJ">
    <property type="taxonomic scope" value="Bacteria"/>
</dbReference>
<dbReference type="TCDB" id="9.B.183.1.8">
    <property type="family name" value="the wzy glycosyltransferase (epsg) family"/>
</dbReference>
<dbReference type="OrthoDB" id="1842979at2"/>
<accession>D1PQ73</accession>
<dbReference type="Pfam" id="PF14897">
    <property type="entry name" value="EpsG"/>
    <property type="match status" value="1"/>
</dbReference>
<dbReference type="Proteomes" id="UP000003438">
    <property type="component" value="Unassembled WGS sequence"/>
</dbReference>
<name>D1PQ73_9FIRM</name>
<gene>
    <name evidence="2" type="ORF">SUBVAR_06541</name>
</gene>
<protein>
    <recommendedName>
        <fullName evidence="4">EpsG family protein</fullName>
    </recommendedName>
</protein>
<evidence type="ECO:0008006" key="4">
    <source>
        <dbReference type="Google" id="ProtNLM"/>
    </source>
</evidence>
<dbReference type="HOGENOM" id="CLU_694298_0_0_9"/>
<keyword evidence="3" id="KW-1185">Reference proteome</keyword>
<keyword evidence="1" id="KW-0472">Membrane</keyword>
<comment type="caution">
    <text evidence="2">The sequence shown here is derived from an EMBL/GenBank/DDBJ whole genome shotgun (WGS) entry which is preliminary data.</text>
</comment>
<feature type="transmembrane region" description="Helical" evidence="1">
    <location>
        <begin position="90"/>
        <end position="108"/>
    </location>
</feature>
<feature type="transmembrane region" description="Helical" evidence="1">
    <location>
        <begin position="114"/>
        <end position="134"/>
    </location>
</feature>